<proteinExistence type="inferred from homology"/>
<dbReference type="GO" id="GO:0046872">
    <property type="term" value="F:metal ion binding"/>
    <property type="evidence" value="ECO:0007669"/>
    <property type="project" value="UniProtKB-KW"/>
</dbReference>
<evidence type="ECO:0000256" key="5">
    <source>
        <dbReference type="ARBA" id="ARBA00022801"/>
    </source>
</evidence>
<evidence type="ECO:0000256" key="2">
    <source>
        <dbReference type="ARBA" id="ARBA00006676"/>
    </source>
</evidence>
<keyword evidence="9" id="KW-1185">Reference proteome</keyword>
<dbReference type="AlphaFoldDB" id="A0A6F8Y1V0"/>
<dbReference type="Pfam" id="PF00962">
    <property type="entry name" value="A_deaminase"/>
    <property type="match status" value="1"/>
</dbReference>
<keyword evidence="6" id="KW-0862">Zinc</keyword>
<feature type="domain" description="Adenosine deaminase" evidence="7">
    <location>
        <begin position="13"/>
        <end position="113"/>
    </location>
</feature>
<evidence type="ECO:0000313" key="8">
    <source>
        <dbReference type="EMBL" id="BCB80009.1"/>
    </source>
</evidence>
<dbReference type="PANTHER" id="PTHR11409:SF43">
    <property type="entry name" value="ADENOSINE DEAMINASE"/>
    <property type="match status" value="1"/>
</dbReference>
<dbReference type="KEGG" id="pfla:Pflav_064190"/>
<dbReference type="InterPro" id="IPR001365">
    <property type="entry name" value="A_deaminase_dom"/>
</dbReference>
<dbReference type="GO" id="GO:0046103">
    <property type="term" value="P:inosine biosynthetic process"/>
    <property type="evidence" value="ECO:0007669"/>
    <property type="project" value="TreeGrafter"/>
</dbReference>
<reference evidence="8 9" key="1">
    <citation type="submission" date="2020-03" db="EMBL/GenBank/DDBJ databases">
        <title>Whole genome shotgun sequence of Phytohabitans flavus NBRC 107702.</title>
        <authorList>
            <person name="Komaki H."/>
            <person name="Tamura T."/>
        </authorList>
    </citation>
    <scope>NUCLEOTIDE SEQUENCE [LARGE SCALE GENOMIC DNA]</scope>
    <source>
        <strain evidence="8 9">NBRC 107702</strain>
    </source>
</reference>
<evidence type="ECO:0000259" key="7">
    <source>
        <dbReference type="Pfam" id="PF00962"/>
    </source>
</evidence>
<dbReference type="InterPro" id="IPR032466">
    <property type="entry name" value="Metal_Hydrolase"/>
</dbReference>
<comment type="similarity">
    <text evidence="2">Belongs to the metallo-dependent hydrolases superfamily. Adenosine and AMP deaminases family.</text>
</comment>
<accession>A0A6F8Y1V0</accession>
<sequence length="147" mass="16013">MVAIAYEDIVKAPKALLHDHLDGGLRPATIIELAAEVGHPLPATDPATLASWFVSACDSGSLERYIATFEHTVAVMQTEAALQRVAAECAIDLADDGVVYAEVRFAPSSTSPAGSRWSRWWRRCWPASPMARRRRRLPAGRSGLARC</sequence>
<evidence type="ECO:0000256" key="4">
    <source>
        <dbReference type="ARBA" id="ARBA00022723"/>
    </source>
</evidence>
<keyword evidence="5" id="KW-0378">Hydrolase</keyword>
<gene>
    <name evidence="8" type="ORF">Pflav_064190</name>
</gene>
<protein>
    <recommendedName>
        <fullName evidence="3">adenosine deaminase</fullName>
        <ecNumber evidence="3">3.5.4.4</ecNumber>
    </recommendedName>
</protein>
<evidence type="ECO:0000256" key="3">
    <source>
        <dbReference type="ARBA" id="ARBA00012784"/>
    </source>
</evidence>
<comment type="cofactor">
    <cofactor evidence="1">
        <name>Zn(2+)</name>
        <dbReference type="ChEBI" id="CHEBI:29105"/>
    </cofactor>
</comment>
<organism evidence="8 9">
    <name type="scientific">Phytohabitans flavus</name>
    <dbReference type="NCBI Taxonomy" id="1076124"/>
    <lineage>
        <taxon>Bacteria</taxon>
        <taxon>Bacillati</taxon>
        <taxon>Actinomycetota</taxon>
        <taxon>Actinomycetes</taxon>
        <taxon>Micromonosporales</taxon>
        <taxon>Micromonosporaceae</taxon>
    </lineage>
</organism>
<dbReference type="SUPFAM" id="SSF51556">
    <property type="entry name" value="Metallo-dependent hydrolases"/>
    <property type="match status" value="1"/>
</dbReference>
<evidence type="ECO:0000256" key="6">
    <source>
        <dbReference type="ARBA" id="ARBA00022833"/>
    </source>
</evidence>
<dbReference type="EMBL" id="AP022870">
    <property type="protein sequence ID" value="BCB80009.1"/>
    <property type="molecule type" value="Genomic_DNA"/>
</dbReference>
<dbReference type="InterPro" id="IPR006330">
    <property type="entry name" value="Ado/ade_deaminase"/>
</dbReference>
<dbReference type="GO" id="GO:0005829">
    <property type="term" value="C:cytosol"/>
    <property type="evidence" value="ECO:0007669"/>
    <property type="project" value="TreeGrafter"/>
</dbReference>
<dbReference type="EC" id="3.5.4.4" evidence="3"/>
<evidence type="ECO:0000256" key="1">
    <source>
        <dbReference type="ARBA" id="ARBA00001947"/>
    </source>
</evidence>
<keyword evidence="4" id="KW-0479">Metal-binding</keyword>
<dbReference type="Proteomes" id="UP000502508">
    <property type="component" value="Chromosome"/>
</dbReference>
<dbReference type="PANTHER" id="PTHR11409">
    <property type="entry name" value="ADENOSINE DEAMINASE"/>
    <property type="match status" value="1"/>
</dbReference>
<dbReference type="GO" id="GO:0006154">
    <property type="term" value="P:adenosine catabolic process"/>
    <property type="evidence" value="ECO:0007669"/>
    <property type="project" value="TreeGrafter"/>
</dbReference>
<name>A0A6F8Y1V0_9ACTN</name>
<dbReference type="GO" id="GO:0043103">
    <property type="term" value="P:hypoxanthine salvage"/>
    <property type="evidence" value="ECO:0007669"/>
    <property type="project" value="TreeGrafter"/>
</dbReference>
<dbReference type="GO" id="GO:0004000">
    <property type="term" value="F:adenosine deaminase activity"/>
    <property type="evidence" value="ECO:0007669"/>
    <property type="project" value="UniProtKB-ARBA"/>
</dbReference>
<reference evidence="8 9" key="2">
    <citation type="submission" date="2020-03" db="EMBL/GenBank/DDBJ databases">
        <authorList>
            <person name="Ichikawa N."/>
            <person name="Kimura A."/>
            <person name="Kitahashi Y."/>
            <person name="Uohara A."/>
        </authorList>
    </citation>
    <scope>NUCLEOTIDE SEQUENCE [LARGE SCALE GENOMIC DNA]</scope>
    <source>
        <strain evidence="8 9">NBRC 107702</strain>
    </source>
</reference>
<evidence type="ECO:0000313" key="9">
    <source>
        <dbReference type="Proteomes" id="UP000502508"/>
    </source>
</evidence>
<dbReference type="Gene3D" id="3.20.20.140">
    <property type="entry name" value="Metal-dependent hydrolases"/>
    <property type="match status" value="1"/>
</dbReference>